<evidence type="ECO:0000313" key="4">
    <source>
        <dbReference type="EMBL" id="EMC98496.1"/>
    </source>
</evidence>
<organism evidence="4 5">
    <name type="scientific">Baudoinia panamericana (strain UAMH 10762)</name>
    <name type="common">Angels' share fungus</name>
    <name type="synonym">Baudoinia compniacensis (strain UAMH 10762)</name>
    <dbReference type="NCBI Taxonomy" id="717646"/>
    <lineage>
        <taxon>Eukaryota</taxon>
        <taxon>Fungi</taxon>
        <taxon>Dikarya</taxon>
        <taxon>Ascomycota</taxon>
        <taxon>Pezizomycotina</taxon>
        <taxon>Dothideomycetes</taxon>
        <taxon>Dothideomycetidae</taxon>
        <taxon>Mycosphaerellales</taxon>
        <taxon>Teratosphaeriaceae</taxon>
        <taxon>Baudoinia</taxon>
    </lineage>
</organism>
<feature type="compositionally biased region" description="Polar residues" evidence="1">
    <location>
        <begin position="278"/>
        <end position="288"/>
    </location>
</feature>
<proteinExistence type="predicted"/>
<feature type="region of interest" description="Disordered" evidence="1">
    <location>
        <begin position="545"/>
        <end position="579"/>
    </location>
</feature>
<dbReference type="KEGG" id="bcom:BAUCODRAFT_32542"/>
<keyword evidence="2" id="KW-1133">Transmembrane helix</keyword>
<feature type="region of interest" description="Disordered" evidence="1">
    <location>
        <begin position="230"/>
        <end position="401"/>
    </location>
</feature>
<reference evidence="4 5" key="1">
    <citation type="journal article" date="2012" name="PLoS Pathog.">
        <title>Diverse lifestyles and strategies of plant pathogenesis encoded in the genomes of eighteen Dothideomycetes fungi.</title>
        <authorList>
            <person name="Ohm R.A."/>
            <person name="Feau N."/>
            <person name="Henrissat B."/>
            <person name="Schoch C.L."/>
            <person name="Horwitz B.A."/>
            <person name="Barry K.W."/>
            <person name="Condon B.J."/>
            <person name="Copeland A.C."/>
            <person name="Dhillon B."/>
            <person name="Glaser F."/>
            <person name="Hesse C.N."/>
            <person name="Kosti I."/>
            <person name="LaButti K."/>
            <person name="Lindquist E.A."/>
            <person name="Lucas S."/>
            <person name="Salamov A.A."/>
            <person name="Bradshaw R.E."/>
            <person name="Ciuffetti L."/>
            <person name="Hamelin R.C."/>
            <person name="Kema G.H.J."/>
            <person name="Lawrence C."/>
            <person name="Scott J.A."/>
            <person name="Spatafora J.W."/>
            <person name="Turgeon B.G."/>
            <person name="de Wit P.J.G.M."/>
            <person name="Zhong S."/>
            <person name="Goodwin S.B."/>
            <person name="Grigoriev I.V."/>
        </authorList>
    </citation>
    <scope>NUCLEOTIDE SEQUENCE [LARGE SCALE GENOMIC DNA]</scope>
    <source>
        <strain evidence="4 5">UAMH 10762</strain>
    </source>
</reference>
<keyword evidence="5" id="KW-1185">Reference proteome</keyword>
<evidence type="ECO:0000313" key="5">
    <source>
        <dbReference type="Proteomes" id="UP000011761"/>
    </source>
</evidence>
<feature type="chain" id="PRO_5004021647" evidence="3">
    <location>
        <begin position="26"/>
        <end position="579"/>
    </location>
</feature>
<feature type="region of interest" description="Disordered" evidence="1">
    <location>
        <begin position="114"/>
        <end position="137"/>
    </location>
</feature>
<dbReference type="Proteomes" id="UP000011761">
    <property type="component" value="Unassembled WGS sequence"/>
</dbReference>
<dbReference type="RefSeq" id="XP_007674508.1">
    <property type="nucleotide sequence ID" value="XM_007676318.1"/>
</dbReference>
<keyword evidence="2" id="KW-0472">Membrane</keyword>
<feature type="compositionally biased region" description="Acidic residues" evidence="1">
    <location>
        <begin position="563"/>
        <end position="573"/>
    </location>
</feature>
<dbReference type="EMBL" id="KB445553">
    <property type="protein sequence ID" value="EMC98496.1"/>
    <property type="molecule type" value="Genomic_DNA"/>
</dbReference>
<dbReference type="HOGENOM" id="CLU_030055_0_0_1"/>
<dbReference type="AlphaFoldDB" id="M2MP76"/>
<accession>M2MP76</accession>
<name>M2MP76_BAUPA</name>
<dbReference type="GeneID" id="19111807"/>
<keyword evidence="2" id="KW-0812">Transmembrane</keyword>
<dbReference type="OrthoDB" id="4524805at2759"/>
<dbReference type="eggNOG" id="ENOG502SIUZ">
    <property type="taxonomic scope" value="Eukaryota"/>
</dbReference>
<feature type="compositionally biased region" description="Basic and acidic residues" evidence="1">
    <location>
        <begin position="545"/>
        <end position="558"/>
    </location>
</feature>
<keyword evidence="3" id="KW-0732">Signal</keyword>
<evidence type="ECO:0000256" key="3">
    <source>
        <dbReference type="SAM" id="SignalP"/>
    </source>
</evidence>
<feature type="compositionally biased region" description="Basic and acidic residues" evidence="1">
    <location>
        <begin position="268"/>
        <end position="277"/>
    </location>
</feature>
<feature type="signal peptide" evidence="3">
    <location>
        <begin position="1"/>
        <end position="25"/>
    </location>
</feature>
<feature type="region of interest" description="Disordered" evidence="1">
    <location>
        <begin position="429"/>
        <end position="456"/>
    </location>
</feature>
<dbReference type="OMA" id="EDMYKHV"/>
<protein>
    <submittedName>
        <fullName evidence="4">Uncharacterized protein</fullName>
    </submittedName>
</protein>
<evidence type="ECO:0000256" key="1">
    <source>
        <dbReference type="SAM" id="MobiDB-lite"/>
    </source>
</evidence>
<sequence length="579" mass="63475">MGRGGAIYLSYSALVLLSTASGTLARDGVNSGVGFGGATATCPFCNLWPIWIDNGPPPSPENGPPLSANAIRNKAILPYEVIAIVCSYVLTVLILGTLLLTVGRRLRKRAQTMAERPQELVKPMRKQFDPSPISPRSMKSWYSLRRKRSGSIRSGASQLNSPGMDSVVSFDTSVVEADKRKQQEQMEMLYAAVMAEDDRKTKSQTTLAMAPPEYQRKLPSIITDAPHMRHMHTSQMSPRSPVSMKSPVRAIYPPNLPMSSGPLSPTRPGRESGDLRANRSTRASSLGSRSAADPAPEATGGKKLRKGLRNLKISAPLHADDNSDGARTPLSPRYYTDPGVPPEPPTARTIDTTRTGQSDYYPPNTPGTARTDASWRYPDEDDRGDDTEPAEEEQQEEEVLDQVRDLPQPHPNRLNTHNYSNQAQALTDAASMRPDPTGTTPQNKRGAASASDPSRPLPFRALNLLQEQQRAAAAAAYPLSPMSWQHQHAPGQLQVPMSAGPGQTQFVSPRRDRFAPGIRTGMATPYSPYMPYTPVTPITPHLTTRVERRQREREERRGRGAITEEEAVVDEGELWSSGY</sequence>
<evidence type="ECO:0000256" key="2">
    <source>
        <dbReference type="SAM" id="Phobius"/>
    </source>
</evidence>
<gene>
    <name evidence="4" type="ORF">BAUCODRAFT_32542</name>
</gene>
<feature type="compositionally biased region" description="Polar residues" evidence="1">
    <location>
        <begin position="349"/>
        <end position="358"/>
    </location>
</feature>
<feature type="compositionally biased region" description="Acidic residues" evidence="1">
    <location>
        <begin position="379"/>
        <end position="400"/>
    </location>
</feature>
<feature type="transmembrane region" description="Helical" evidence="2">
    <location>
        <begin position="81"/>
        <end position="103"/>
    </location>
</feature>